<dbReference type="OrthoDB" id="14252at2759"/>
<dbReference type="GO" id="GO:0031012">
    <property type="term" value="C:extracellular matrix"/>
    <property type="evidence" value="ECO:0007669"/>
    <property type="project" value="TreeGrafter"/>
</dbReference>
<dbReference type="GO" id="GO:0030198">
    <property type="term" value="P:extracellular matrix organization"/>
    <property type="evidence" value="ECO:0007669"/>
    <property type="project" value="TreeGrafter"/>
</dbReference>
<name>A0A068RTF1_9FUNG</name>
<dbReference type="Gene3D" id="2.30.180.10">
    <property type="entry name" value="FAS1 domain"/>
    <property type="match status" value="5"/>
</dbReference>
<accession>A0A068RTF1</accession>
<dbReference type="SMART" id="SM00554">
    <property type="entry name" value="FAS1"/>
    <property type="match status" value="4"/>
</dbReference>
<dbReference type="InterPro" id="IPR050904">
    <property type="entry name" value="Adhesion/Biosynth-related"/>
</dbReference>
<dbReference type="InterPro" id="IPR036378">
    <property type="entry name" value="FAS1_dom_sf"/>
</dbReference>
<dbReference type="AlphaFoldDB" id="A0A068RTF1"/>
<dbReference type="PANTHER" id="PTHR10900:SF77">
    <property type="entry name" value="FI19380P1"/>
    <property type="match status" value="1"/>
</dbReference>
<sequence>MHLLSIFVLAFLCPAFAYKTIIDVLSEDARFGRLIESLQRNRLVPDVNSLEAGTLFAPDNDAFQQYEGEVTREMLLYHLLPVGMVGQDFSHGQILESLYVRDGMLGKDHPGQRIKVTKDGNLGKGRGKAYINGAEIIDKDLYVNNQTYIQVINKVLVPPPTLGDALLNNEELHGLLDKTGVTKVLNEARPFTMFVSRQSVLNPFNPVEKAYMTSDYGKKDLTTFLKYMILEAPNYASDFPSGKTTFKTLNGENISIAVDKNNAITVNGVSVTSTDILAANGVIHELDDAFAPGSLVFTSRKYLYGVNATKFVSLLDEYGLDHYMDDNDNNQKYTFLAPGNEDINEDMIPNIYKRNWLSYHILTGSMPPDQLVDGSLLRTEFLSNDLAGAPQRVPVLVEAEGVHAMGRSIRFSHSRVLQDPVSVQGNTISEISEPLSLPGSFLSKLVVDLEMSTFIATLYVSGVAEEVKHSSGITMFAPSNDAFHNLGLVAQFLMHSSGKHQLQNVLRYHVIRGLLYAEDIREYAHEVPTLADSTIRVGPGSKDNELVVSRPFPSAEEAVIGETDLLVSNGVVHKLNKVQVPDYVRITARDLMVGVEAKTMMEVLEQTGLMSTLNKTDYVVLVPTDAAFAHIDLDALLQDKDALERLAKLHLVPMAWKNEWTMSSNKDSEYPSLLSDVDKVIFREEGDGDMIIRVKDQSGGVPARVRGMGRTYDSTNGGVLLIDAVLIPVHRGFFGLPFGWSIFLVVVLSLIIGSIAGGCGFIGYKIYTRRRLGYTSIST</sequence>
<keyword evidence="1" id="KW-1133">Transmembrane helix</keyword>
<feature type="transmembrane region" description="Helical" evidence="1">
    <location>
        <begin position="738"/>
        <end position="764"/>
    </location>
</feature>
<dbReference type="GO" id="GO:0007155">
    <property type="term" value="P:cell adhesion"/>
    <property type="evidence" value="ECO:0007669"/>
    <property type="project" value="TreeGrafter"/>
</dbReference>
<evidence type="ECO:0000259" key="3">
    <source>
        <dbReference type="PROSITE" id="PS50213"/>
    </source>
</evidence>
<feature type="domain" description="FAS1" evidence="3">
    <location>
        <begin position="584"/>
        <end position="726"/>
    </location>
</feature>
<feature type="chain" id="PRO_5001655459" evidence="2">
    <location>
        <begin position="18"/>
        <end position="779"/>
    </location>
</feature>
<dbReference type="PANTHER" id="PTHR10900">
    <property type="entry name" value="PERIOSTIN-RELATED"/>
    <property type="match status" value="1"/>
</dbReference>
<evidence type="ECO:0000256" key="1">
    <source>
        <dbReference type="SAM" id="Phobius"/>
    </source>
</evidence>
<dbReference type="GO" id="GO:0005615">
    <property type="term" value="C:extracellular space"/>
    <property type="evidence" value="ECO:0007669"/>
    <property type="project" value="TreeGrafter"/>
</dbReference>
<reference evidence="4" key="1">
    <citation type="submission" date="2013-08" db="EMBL/GenBank/DDBJ databases">
        <title>Gene expansion shapes genome architecture in the human pathogen Lichtheimia corymbifera: an evolutionary genomics analysis in the ancient terrestrial Mucorales (Mucoromycotina).</title>
        <authorList>
            <person name="Schwartze V.U."/>
            <person name="Winter S."/>
            <person name="Shelest E."/>
            <person name="Marcet-Houben M."/>
            <person name="Horn F."/>
            <person name="Wehner S."/>
            <person name="Hoffmann K."/>
            <person name="Riege K."/>
            <person name="Sammeth M."/>
            <person name="Nowrousian M."/>
            <person name="Valiante V."/>
            <person name="Linde J."/>
            <person name="Jacobsen I.D."/>
            <person name="Marz M."/>
            <person name="Brakhage A.A."/>
            <person name="Gabaldon T."/>
            <person name="Bocker S."/>
            <person name="Voigt K."/>
        </authorList>
    </citation>
    <scope>NUCLEOTIDE SEQUENCE [LARGE SCALE GENOMIC DNA]</scope>
    <source>
        <strain evidence="4">FSU 9682</strain>
    </source>
</reference>
<dbReference type="Pfam" id="PF02469">
    <property type="entry name" value="Fasciclin"/>
    <property type="match status" value="4"/>
</dbReference>
<comment type="caution">
    <text evidence="4">The sequence shown here is derived from an EMBL/GenBank/DDBJ whole genome shotgun (WGS) entry which is preliminary data.</text>
</comment>
<evidence type="ECO:0000313" key="4">
    <source>
        <dbReference type="EMBL" id="CDH52241.1"/>
    </source>
</evidence>
<keyword evidence="1" id="KW-0472">Membrane</keyword>
<keyword evidence="5" id="KW-1185">Reference proteome</keyword>
<dbReference type="VEuPathDB" id="FungiDB:LCOR_03742.1"/>
<dbReference type="STRING" id="1263082.A0A068RTF1"/>
<dbReference type="SUPFAM" id="SSF82153">
    <property type="entry name" value="FAS1 domain"/>
    <property type="match status" value="5"/>
</dbReference>
<protein>
    <submittedName>
        <fullName evidence="4">Fas1 domain-containing protein</fullName>
    </submittedName>
</protein>
<evidence type="ECO:0000313" key="5">
    <source>
        <dbReference type="Proteomes" id="UP000027586"/>
    </source>
</evidence>
<gene>
    <name evidence="4" type="ORF">LCOR_03742.1</name>
</gene>
<dbReference type="GO" id="GO:0050839">
    <property type="term" value="F:cell adhesion molecule binding"/>
    <property type="evidence" value="ECO:0007669"/>
    <property type="project" value="TreeGrafter"/>
</dbReference>
<feature type="domain" description="FAS1" evidence="3">
    <location>
        <begin position="18"/>
        <end position="156"/>
    </location>
</feature>
<keyword evidence="1" id="KW-0812">Transmembrane</keyword>
<proteinExistence type="predicted"/>
<dbReference type="PROSITE" id="PS50213">
    <property type="entry name" value="FAS1"/>
    <property type="match status" value="4"/>
</dbReference>
<keyword evidence="2" id="KW-0732">Signal</keyword>
<feature type="domain" description="FAS1" evidence="3">
    <location>
        <begin position="159"/>
        <end position="290"/>
    </location>
</feature>
<dbReference type="InterPro" id="IPR000782">
    <property type="entry name" value="FAS1_domain"/>
</dbReference>
<evidence type="ECO:0000256" key="2">
    <source>
        <dbReference type="SAM" id="SignalP"/>
    </source>
</evidence>
<dbReference type="Proteomes" id="UP000027586">
    <property type="component" value="Unassembled WGS sequence"/>
</dbReference>
<dbReference type="EMBL" id="CBTN010000012">
    <property type="protein sequence ID" value="CDH52241.1"/>
    <property type="molecule type" value="Genomic_DNA"/>
</dbReference>
<organism evidence="4 5">
    <name type="scientific">Lichtheimia corymbifera JMRC:FSU:9682</name>
    <dbReference type="NCBI Taxonomy" id="1263082"/>
    <lineage>
        <taxon>Eukaryota</taxon>
        <taxon>Fungi</taxon>
        <taxon>Fungi incertae sedis</taxon>
        <taxon>Mucoromycota</taxon>
        <taxon>Mucoromycotina</taxon>
        <taxon>Mucoromycetes</taxon>
        <taxon>Mucorales</taxon>
        <taxon>Lichtheimiaceae</taxon>
        <taxon>Lichtheimia</taxon>
    </lineage>
</organism>
<feature type="signal peptide" evidence="2">
    <location>
        <begin position="1"/>
        <end position="17"/>
    </location>
</feature>
<feature type="domain" description="FAS1" evidence="3">
    <location>
        <begin position="438"/>
        <end position="579"/>
    </location>
</feature>